<dbReference type="FunFam" id="3.90.930.12:FF:000002">
    <property type="entry name" value="50S ribosomal protein L6"/>
    <property type="match status" value="1"/>
</dbReference>
<evidence type="ECO:0000256" key="7">
    <source>
        <dbReference type="RuleBase" id="RU003870"/>
    </source>
</evidence>
<proteinExistence type="inferred from homology"/>
<protein>
    <recommendedName>
        <fullName evidence="5">Large ribosomal subunit protein uL6</fullName>
    </recommendedName>
</protein>
<evidence type="ECO:0000256" key="3">
    <source>
        <dbReference type="ARBA" id="ARBA00022980"/>
    </source>
</evidence>
<evidence type="ECO:0000256" key="5">
    <source>
        <dbReference type="HAMAP-Rule" id="MF_01365"/>
    </source>
</evidence>
<evidence type="ECO:0000256" key="4">
    <source>
        <dbReference type="ARBA" id="ARBA00023274"/>
    </source>
</evidence>
<dbReference type="RefSeq" id="WP_062040122.1">
    <property type="nucleotide sequence ID" value="NZ_DF968182.1"/>
</dbReference>
<dbReference type="PRINTS" id="PR00059">
    <property type="entry name" value="RIBOSOMALL6"/>
</dbReference>
<gene>
    <name evidence="5" type="primary">rplF</name>
    <name evidence="9" type="ORF">TBC1_111400</name>
</gene>
<comment type="function">
    <text evidence="5 7">This protein binds to the 23S rRNA, and is important in its secondary structure. It is located near the subunit interface in the base of the L7/L12 stalk, and near the tRNA binding site of the peptidyltransferase center.</text>
</comment>
<dbReference type="HAMAP" id="MF_01365_B">
    <property type="entry name" value="Ribosomal_uL6_B"/>
    <property type="match status" value="1"/>
</dbReference>
<evidence type="ECO:0000313" key="10">
    <source>
        <dbReference type="Proteomes" id="UP000053091"/>
    </source>
</evidence>
<dbReference type="PATRIC" id="fig|1678841.3.peg.1573"/>
<keyword evidence="1 5" id="KW-0699">rRNA-binding</keyword>
<organism evidence="9">
    <name type="scientific">Lentimicrobium saccharophilum</name>
    <dbReference type="NCBI Taxonomy" id="1678841"/>
    <lineage>
        <taxon>Bacteria</taxon>
        <taxon>Pseudomonadati</taxon>
        <taxon>Bacteroidota</taxon>
        <taxon>Bacteroidia</taxon>
        <taxon>Bacteroidales</taxon>
        <taxon>Lentimicrobiaceae</taxon>
        <taxon>Lentimicrobium</taxon>
    </lineage>
</organism>
<dbReference type="Pfam" id="PF00347">
    <property type="entry name" value="Ribosomal_L6"/>
    <property type="match status" value="2"/>
</dbReference>
<evidence type="ECO:0000313" key="9">
    <source>
        <dbReference type="EMBL" id="GAP43250.1"/>
    </source>
</evidence>
<dbReference type="GO" id="GO:0003735">
    <property type="term" value="F:structural constituent of ribosome"/>
    <property type="evidence" value="ECO:0007669"/>
    <property type="project" value="UniProtKB-UniRule"/>
</dbReference>
<keyword evidence="4 5" id="KW-0687">Ribonucleoprotein</keyword>
<dbReference type="InterPro" id="IPR019906">
    <property type="entry name" value="Ribosomal_uL6_bac-type"/>
</dbReference>
<dbReference type="GO" id="GO:0022625">
    <property type="term" value="C:cytosolic large ribosomal subunit"/>
    <property type="evidence" value="ECO:0007669"/>
    <property type="project" value="UniProtKB-UniRule"/>
</dbReference>
<dbReference type="Gene3D" id="3.90.930.12">
    <property type="entry name" value="Ribosomal protein L6, alpha-beta domain"/>
    <property type="match status" value="2"/>
</dbReference>
<dbReference type="Proteomes" id="UP000053091">
    <property type="component" value="Unassembled WGS sequence"/>
</dbReference>
<dbReference type="SUPFAM" id="SSF56053">
    <property type="entry name" value="Ribosomal protein L6"/>
    <property type="match status" value="2"/>
</dbReference>
<dbReference type="GO" id="GO:0019843">
    <property type="term" value="F:rRNA binding"/>
    <property type="evidence" value="ECO:0007669"/>
    <property type="project" value="UniProtKB-UniRule"/>
</dbReference>
<evidence type="ECO:0000259" key="8">
    <source>
        <dbReference type="Pfam" id="PF00347"/>
    </source>
</evidence>
<comment type="similarity">
    <text evidence="5 6">Belongs to the universal ribosomal protein uL6 family.</text>
</comment>
<keyword evidence="2 5" id="KW-0694">RNA-binding</keyword>
<keyword evidence="10" id="KW-1185">Reference proteome</keyword>
<dbReference type="STRING" id="1678841.TBC1_111400"/>
<feature type="domain" description="Large ribosomal subunit protein uL6 alpha-beta" evidence="8">
    <location>
        <begin position="11"/>
        <end position="83"/>
    </location>
</feature>
<dbReference type="NCBIfam" id="TIGR03654">
    <property type="entry name" value="L6_bact"/>
    <property type="match status" value="1"/>
</dbReference>
<dbReference type="PIRSF" id="PIRSF002162">
    <property type="entry name" value="Ribosomal_L6"/>
    <property type="match status" value="1"/>
</dbReference>
<reference evidence="9" key="1">
    <citation type="journal article" date="2015" name="Genome Announc.">
        <title>Draft Genome Sequence of Bacteroidales Strain TBC1, a Novel Isolate from a Methanogenic Wastewater Treatment System.</title>
        <authorList>
            <person name="Tourlousse D.M."/>
            <person name="Matsuura N."/>
            <person name="Sun L."/>
            <person name="Toyonaga M."/>
            <person name="Kuroda K."/>
            <person name="Ohashi A."/>
            <person name="Cruz R."/>
            <person name="Yamaguchi T."/>
            <person name="Sekiguchi Y."/>
        </authorList>
    </citation>
    <scope>NUCLEOTIDE SEQUENCE [LARGE SCALE GENOMIC DNA]</scope>
    <source>
        <strain evidence="9">TBC1</strain>
    </source>
</reference>
<sequence length="185" mass="19963">MSRIGKMPVAIPSGVQIEVSDTNLVTVKGKLGQLTQQIDPLVSVKVEDGHLIVGRVNESQDARAKHGLYRSLLANMVKGVSEGFTVVQELVGVGYKASAAGNVLELSLGYSHNIFFEMPAEVSVETLTERGKNPTITLKSFDKQLIGQVAAKIRSLRKPEPYKGKGIRFMGEVVKKKAGKSASDK</sequence>
<dbReference type="PROSITE" id="PS00525">
    <property type="entry name" value="RIBOSOMAL_L6_1"/>
    <property type="match status" value="1"/>
</dbReference>
<accession>A0A0S7BYF4</accession>
<evidence type="ECO:0000256" key="2">
    <source>
        <dbReference type="ARBA" id="ARBA00022884"/>
    </source>
</evidence>
<dbReference type="EMBL" id="DF968182">
    <property type="protein sequence ID" value="GAP43250.1"/>
    <property type="molecule type" value="Genomic_DNA"/>
</dbReference>
<dbReference type="GO" id="GO:0002181">
    <property type="term" value="P:cytoplasmic translation"/>
    <property type="evidence" value="ECO:0007669"/>
    <property type="project" value="TreeGrafter"/>
</dbReference>
<dbReference type="PANTHER" id="PTHR11655">
    <property type="entry name" value="60S/50S RIBOSOMAL PROTEIN L6/L9"/>
    <property type="match status" value="1"/>
</dbReference>
<feature type="domain" description="Large ribosomal subunit protein uL6 alpha-beta" evidence="8">
    <location>
        <begin position="91"/>
        <end position="168"/>
    </location>
</feature>
<dbReference type="InterPro" id="IPR002358">
    <property type="entry name" value="Ribosomal_uL6_CS"/>
</dbReference>
<dbReference type="PANTHER" id="PTHR11655:SF14">
    <property type="entry name" value="LARGE RIBOSOMAL SUBUNIT PROTEIN UL6M"/>
    <property type="match status" value="1"/>
</dbReference>
<name>A0A0S7BYF4_9BACT</name>
<evidence type="ECO:0000256" key="1">
    <source>
        <dbReference type="ARBA" id="ARBA00022730"/>
    </source>
</evidence>
<evidence type="ECO:0000256" key="6">
    <source>
        <dbReference type="RuleBase" id="RU003869"/>
    </source>
</evidence>
<comment type="subunit">
    <text evidence="5">Part of the 50S ribosomal subunit.</text>
</comment>
<dbReference type="InterPro" id="IPR036789">
    <property type="entry name" value="Ribosomal_uL6-like_a/b-dom_sf"/>
</dbReference>
<keyword evidence="3 5" id="KW-0689">Ribosomal protein</keyword>
<dbReference type="OrthoDB" id="9805007at2"/>
<dbReference type="InterPro" id="IPR000702">
    <property type="entry name" value="Ribosomal_uL6-like"/>
</dbReference>
<dbReference type="AlphaFoldDB" id="A0A0S7BYF4"/>
<dbReference type="InterPro" id="IPR020040">
    <property type="entry name" value="Ribosomal_uL6_a/b-dom"/>
</dbReference>